<keyword evidence="14" id="KW-0732">Signal</keyword>
<evidence type="ECO:0000259" key="15">
    <source>
        <dbReference type="Pfam" id="PF00593"/>
    </source>
</evidence>
<evidence type="ECO:0000256" key="11">
    <source>
        <dbReference type="PROSITE-ProRule" id="PRU01360"/>
    </source>
</evidence>
<gene>
    <name evidence="17" type="ORF">G7077_07835</name>
</gene>
<dbReference type="Gene3D" id="2.40.170.20">
    <property type="entry name" value="TonB-dependent receptor, beta-barrel domain"/>
    <property type="match status" value="1"/>
</dbReference>
<comment type="subcellular location">
    <subcellularLocation>
        <location evidence="1 11">Cell outer membrane</location>
        <topology evidence="1 11">Multi-pass membrane protein</topology>
    </subcellularLocation>
</comment>
<dbReference type="SUPFAM" id="SSF56935">
    <property type="entry name" value="Porins"/>
    <property type="match status" value="1"/>
</dbReference>
<dbReference type="Proteomes" id="UP000503222">
    <property type="component" value="Chromosome"/>
</dbReference>
<keyword evidence="18" id="KW-1185">Reference proteome</keyword>
<dbReference type="InterPro" id="IPR036942">
    <property type="entry name" value="Beta-barrel_TonB_sf"/>
</dbReference>
<evidence type="ECO:0000256" key="3">
    <source>
        <dbReference type="ARBA" id="ARBA00022452"/>
    </source>
</evidence>
<evidence type="ECO:0000256" key="6">
    <source>
        <dbReference type="ARBA" id="ARBA00023004"/>
    </source>
</evidence>
<dbReference type="PANTHER" id="PTHR32552">
    <property type="entry name" value="FERRICHROME IRON RECEPTOR-RELATED"/>
    <property type="match status" value="1"/>
</dbReference>
<dbReference type="GO" id="GO:0009279">
    <property type="term" value="C:cell outer membrane"/>
    <property type="evidence" value="ECO:0007669"/>
    <property type="project" value="UniProtKB-SubCell"/>
</dbReference>
<evidence type="ECO:0000259" key="16">
    <source>
        <dbReference type="Pfam" id="PF07715"/>
    </source>
</evidence>
<evidence type="ECO:0000256" key="5">
    <source>
        <dbReference type="ARBA" id="ARBA00022692"/>
    </source>
</evidence>
<keyword evidence="4" id="KW-0410">Iron transport</keyword>
<proteinExistence type="inferred from homology"/>
<evidence type="ECO:0000256" key="12">
    <source>
        <dbReference type="RuleBase" id="RU003357"/>
    </source>
</evidence>
<dbReference type="InterPro" id="IPR012910">
    <property type="entry name" value="Plug_dom"/>
</dbReference>
<evidence type="ECO:0000256" key="7">
    <source>
        <dbReference type="ARBA" id="ARBA00023065"/>
    </source>
</evidence>
<feature type="domain" description="TonB-dependent receptor plug" evidence="16">
    <location>
        <begin position="102"/>
        <end position="213"/>
    </location>
</feature>
<keyword evidence="5 11" id="KW-0812">Transmembrane</keyword>
<keyword evidence="6" id="KW-0408">Iron</keyword>
<comment type="similarity">
    <text evidence="11 12">Belongs to the TonB-dependent receptor family.</text>
</comment>
<evidence type="ECO:0000256" key="1">
    <source>
        <dbReference type="ARBA" id="ARBA00004571"/>
    </source>
</evidence>
<reference evidence="17 18" key="1">
    <citation type="submission" date="2020-03" db="EMBL/GenBank/DDBJ databases">
        <title>Sphingomonas sp. nov., isolated from fish.</title>
        <authorList>
            <person name="Hyun D.-W."/>
            <person name="Bae J.-W."/>
        </authorList>
    </citation>
    <scope>NUCLEOTIDE SEQUENCE [LARGE SCALE GENOMIC DNA]</scope>
    <source>
        <strain evidence="17 18">HDW15B</strain>
    </source>
</reference>
<evidence type="ECO:0000256" key="4">
    <source>
        <dbReference type="ARBA" id="ARBA00022496"/>
    </source>
</evidence>
<feature type="region of interest" description="Disordered" evidence="13">
    <location>
        <begin position="859"/>
        <end position="900"/>
    </location>
</feature>
<keyword evidence="17" id="KW-0675">Receptor</keyword>
<feature type="region of interest" description="Disordered" evidence="13">
    <location>
        <begin position="34"/>
        <end position="67"/>
    </location>
</feature>
<name>A0A6G7YQ08_9SPHN</name>
<evidence type="ECO:0000256" key="8">
    <source>
        <dbReference type="ARBA" id="ARBA00023077"/>
    </source>
</evidence>
<keyword evidence="8 12" id="KW-0798">TonB box</keyword>
<feature type="signal peptide" evidence="14">
    <location>
        <begin position="1"/>
        <end position="32"/>
    </location>
</feature>
<dbReference type="Pfam" id="PF00593">
    <property type="entry name" value="TonB_dep_Rec_b-barrel"/>
    <property type="match status" value="1"/>
</dbReference>
<dbReference type="PROSITE" id="PS52016">
    <property type="entry name" value="TONB_DEPENDENT_REC_3"/>
    <property type="match status" value="1"/>
</dbReference>
<organism evidence="17 18">
    <name type="scientific">Sphingomonas piscis</name>
    <dbReference type="NCBI Taxonomy" id="2714943"/>
    <lineage>
        <taxon>Bacteria</taxon>
        <taxon>Pseudomonadati</taxon>
        <taxon>Pseudomonadota</taxon>
        <taxon>Alphaproteobacteria</taxon>
        <taxon>Sphingomonadales</taxon>
        <taxon>Sphingomonadaceae</taxon>
        <taxon>Sphingomonas</taxon>
    </lineage>
</organism>
<dbReference type="KEGG" id="spii:G7077_07835"/>
<evidence type="ECO:0000256" key="2">
    <source>
        <dbReference type="ARBA" id="ARBA00022448"/>
    </source>
</evidence>
<feature type="chain" id="PRO_5026339877" evidence="14">
    <location>
        <begin position="33"/>
        <end position="900"/>
    </location>
</feature>
<dbReference type="EMBL" id="CP049869">
    <property type="protein sequence ID" value="QIK78819.1"/>
    <property type="molecule type" value="Genomic_DNA"/>
</dbReference>
<accession>A0A6G7YQ08</accession>
<keyword evidence="7" id="KW-0406">Ion transport</keyword>
<sequence length="900" mass="96594">MFTSDARAAAPAAAGRKLLAILLCSAATPAFGQAGTTLPPQEGATTSTAPTTDSPLPPASGSADPETVTPVVADAPAAPQAGASGVGLGDIIVTATKRETNLQRTPIAISVVNAQALEDRSVQSLLDLGDGSVPGLRVATFESRQSAVTIGIRGIVPLDANQPAREQGVGVYLDGVYLGRQQGLGAALLDVERIEVLKGPQGTLFGRNTSGGAVSMVTKAPTGEFGIRGGLGVGNYDSFNGNAHIDFPAVGPFSFKLDLAADYRGPVTKNPMPGEKGWGYYDRQGLQAKLRFRPVPDFTADLSFDIGKDKSTPFYSQLINFNPNNYPLATLTGSLPSNRVRPLPPLVVIEGDELQKVADIGVPQRPSVDKTRGLSLNMRWNLSDWLELRSISAWRKVSVDQWDNAGGAHRPPVFSPNGLFSRYSLSYLEQRQYSQEFQAVGTLADQLDYVAGLYYFDEKAFEEAATPNSLRWNATGTAYTVIDSCTGSSGFGWDRECRFIDRGSRVRSKSRAAYGQVTWTPPAADQFHLTLGGRYTRDTKDGVLYLTNNAPSRCPPTLATAPLCTLDLKTSRFNPLVTLAYDATPGVHLYAKYATGYRSGGASSRSVTYREFGPEDVKSYELGAKTELFGRRLRVNGAAFVMNREGSQVDFSSVVPTAAGNRNTLETINAPGTTKIRGVEIDFLARVTDNLQLSGAYAYTYTKVPDTPDPFRPGNPLVPAFIVYTPRNVANGAIDYEMPLNWNEASLRFHVDGNYNQATQSFAEYATKNDSSFLVNARVSLADVAFGNSSYTFALWSRNLFDNQYIFRRDPLTSLPNPLTGAVNAITGEYANFGMPRTFGAELSFKFRAPRPTVMKAAAPLPPPLPATQTCPDGSVVDAGAGCPVTPPPPPTAEPAGERG</sequence>
<evidence type="ECO:0000313" key="17">
    <source>
        <dbReference type="EMBL" id="QIK78819.1"/>
    </source>
</evidence>
<feature type="compositionally biased region" description="Low complexity" evidence="13">
    <location>
        <begin position="44"/>
        <end position="54"/>
    </location>
</feature>
<dbReference type="Pfam" id="PF07715">
    <property type="entry name" value="Plug"/>
    <property type="match status" value="1"/>
</dbReference>
<keyword evidence="3 11" id="KW-1134">Transmembrane beta strand</keyword>
<evidence type="ECO:0000256" key="9">
    <source>
        <dbReference type="ARBA" id="ARBA00023136"/>
    </source>
</evidence>
<evidence type="ECO:0000313" key="18">
    <source>
        <dbReference type="Proteomes" id="UP000503222"/>
    </source>
</evidence>
<feature type="domain" description="TonB-dependent receptor-like beta-barrel" evidence="15">
    <location>
        <begin position="370"/>
        <end position="782"/>
    </location>
</feature>
<keyword evidence="10 11" id="KW-0998">Cell outer membrane</keyword>
<keyword evidence="9 11" id="KW-0472">Membrane</keyword>
<evidence type="ECO:0000256" key="13">
    <source>
        <dbReference type="SAM" id="MobiDB-lite"/>
    </source>
</evidence>
<dbReference type="RefSeq" id="WP_166411210.1">
    <property type="nucleotide sequence ID" value="NZ_CP049869.1"/>
</dbReference>
<keyword evidence="2 11" id="KW-0813">Transport</keyword>
<dbReference type="InterPro" id="IPR039426">
    <property type="entry name" value="TonB-dep_rcpt-like"/>
</dbReference>
<dbReference type="InterPro" id="IPR000531">
    <property type="entry name" value="Beta-barrel_TonB"/>
</dbReference>
<dbReference type="AlphaFoldDB" id="A0A6G7YQ08"/>
<protein>
    <submittedName>
        <fullName evidence="17">TonB-dependent receptor</fullName>
    </submittedName>
</protein>
<dbReference type="PANTHER" id="PTHR32552:SF81">
    <property type="entry name" value="TONB-DEPENDENT OUTER MEMBRANE RECEPTOR"/>
    <property type="match status" value="1"/>
</dbReference>
<evidence type="ECO:0000256" key="10">
    <source>
        <dbReference type="ARBA" id="ARBA00023237"/>
    </source>
</evidence>
<dbReference type="GO" id="GO:0006826">
    <property type="term" value="P:iron ion transport"/>
    <property type="evidence" value="ECO:0007669"/>
    <property type="project" value="UniProtKB-KW"/>
</dbReference>
<evidence type="ECO:0000256" key="14">
    <source>
        <dbReference type="SAM" id="SignalP"/>
    </source>
</evidence>